<feature type="compositionally biased region" description="Gly residues" evidence="1">
    <location>
        <begin position="1"/>
        <end position="13"/>
    </location>
</feature>
<dbReference type="AlphaFoldDB" id="A0A317JW35"/>
<evidence type="ECO:0000256" key="1">
    <source>
        <dbReference type="SAM" id="MobiDB-lite"/>
    </source>
</evidence>
<feature type="region of interest" description="Disordered" evidence="1">
    <location>
        <begin position="1"/>
        <end position="40"/>
    </location>
</feature>
<protein>
    <submittedName>
        <fullName evidence="2">Uncharacterized protein</fullName>
    </submittedName>
</protein>
<evidence type="ECO:0000313" key="3">
    <source>
        <dbReference type="Proteomes" id="UP000245683"/>
    </source>
</evidence>
<dbReference type="Proteomes" id="UP000245683">
    <property type="component" value="Unassembled WGS sequence"/>
</dbReference>
<sequence length="101" mass="9820">MPVAGDGGTGLATGHGERGEDEQGGKDAYGHGDQAAEDHGGGAVATELCAAGACGDWCPWAGAAGSAARSADMAPARKRGWWSAATFAAGMITHAGDFAGS</sequence>
<accession>A0A317JW35</accession>
<organism evidence="2 3">
    <name type="scientific">Micromonospora globispora</name>
    <dbReference type="NCBI Taxonomy" id="1450148"/>
    <lineage>
        <taxon>Bacteria</taxon>
        <taxon>Bacillati</taxon>
        <taxon>Actinomycetota</taxon>
        <taxon>Actinomycetes</taxon>
        <taxon>Micromonosporales</taxon>
        <taxon>Micromonosporaceae</taxon>
        <taxon>Micromonospora</taxon>
    </lineage>
</organism>
<keyword evidence="3" id="KW-1185">Reference proteome</keyword>
<evidence type="ECO:0000313" key="2">
    <source>
        <dbReference type="EMBL" id="PWU44538.1"/>
    </source>
</evidence>
<comment type="caution">
    <text evidence="2">The sequence shown here is derived from an EMBL/GenBank/DDBJ whole genome shotgun (WGS) entry which is preliminary data.</text>
</comment>
<feature type="compositionally biased region" description="Basic and acidic residues" evidence="1">
    <location>
        <begin position="15"/>
        <end position="40"/>
    </location>
</feature>
<proteinExistence type="predicted"/>
<gene>
    <name evidence="2" type="ORF">DLJ46_25465</name>
</gene>
<dbReference type="EMBL" id="QGSV01000311">
    <property type="protein sequence ID" value="PWU44538.1"/>
    <property type="molecule type" value="Genomic_DNA"/>
</dbReference>
<name>A0A317JW35_9ACTN</name>
<reference evidence="3" key="1">
    <citation type="submission" date="2018-05" db="EMBL/GenBank/DDBJ databases">
        <title>Micromonospora globispora sp. nov. and Micromonospora rugosa sp. nov., isolated from marine sediment.</title>
        <authorList>
            <person name="Carro L."/>
            <person name="Aysel V."/>
            <person name="Cetin D."/>
            <person name="Igual J.M."/>
            <person name="Klenk H.-P."/>
            <person name="Trujillo M.E."/>
            <person name="Sahin N."/>
        </authorList>
    </citation>
    <scope>NUCLEOTIDE SEQUENCE [LARGE SCALE GENOMIC DNA]</scope>
    <source>
        <strain evidence="3">S2904</strain>
    </source>
</reference>